<organism evidence="1 2">
    <name type="scientific">Stieleria bergensis</name>
    <dbReference type="NCBI Taxonomy" id="2528025"/>
    <lineage>
        <taxon>Bacteria</taxon>
        <taxon>Pseudomonadati</taxon>
        <taxon>Planctomycetota</taxon>
        <taxon>Planctomycetia</taxon>
        <taxon>Pirellulales</taxon>
        <taxon>Pirellulaceae</taxon>
        <taxon>Stieleria</taxon>
    </lineage>
</organism>
<dbReference type="Proteomes" id="UP000315003">
    <property type="component" value="Chromosome"/>
</dbReference>
<keyword evidence="2" id="KW-1185">Reference proteome</keyword>
<sequence length="62" mass="7083">MNQTLCNGCLHLREVVSGKGSRFLLCQFSMQDKRFPKYPPQPVFRCAAFESAEQDNAEQKSD</sequence>
<accession>A0A517ST09</accession>
<protein>
    <submittedName>
        <fullName evidence="1">Uncharacterized protein</fullName>
    </submittedName>
</protein>
<proteinExistence type="predicted"/>
<dbReference type="RefSeq" id="WP_145271020.1">
    <property type="nucleotide sequence ID" value="NZ_CP036272.1"/>
</dbReference>
<name>A0A517ST09_9BACT</name>
<evidence type="ECO:0000313" key="2">
    <source>
        <dbReference type="Proteomes" id="UP000315003"/>
    </source>
</evidence>
<gene>
    <name evidence="1" type="ORF">SV7mr_17690</name>
</gene>
<dbReference type="OrthoDB" id="286082at2"/>
<evidence type="ECO:0000313" key="1">
    <source>
        <dbReference type="EMBL" id="QDT59262.1"/>
    </source>
</evidence>
<dbReference type="EMBL" id="CP036272">
    <property type="protein sequence ID" value="QDT59262.1"/>
    <property type="molecule type" value="Genomic_DNA"/>
</dbReference>
<dbReference type="AlphaFoldDB" id="A0A517ST09"/>
<reference evidence="1 2" key="1">
    <citation type="submission" date="2019-02" db="EMBL/GenBank/DDBJ databases">
        <title>Deep-cultivation of Planctomycetes and their phenomic and genomic characterization uncovers novel biology.</title>
        <authorList>
            <person name="Wiegand S."/>
            <person name="Jogler M."/>
            <person name="Boedeker C."/>
            <person name="Pinto D."/>
            <person name="Vollmers J."/>
            <person name="Rivas-Marin E."/>
            <person name="Kohn T."/>
            <person name="Peeters S.H."/>
            <person name="Heuer A."/>
            <person name="Rast P."/>
            <person name="Oberbeckmann S."/>
            <person name="Bunk B."/>
            <person name="Jeske O."/>
            <person name="Meyerdierks A."/>
            <person name="Storesund J.E."/>
            <person name="Kallscheuer N."/>
            <person name="Luecker S."/>
            <person name="Lage O.M."/>
            <person name="Pohl T."/>
            <person name="Merkel B.J."/>
            <person name="Hornburger P."/>
            <person name="Mueller R.-W."/>
            <person name="Bruemmer F."/>
            <person name="Labrenz M."/>
            <person name="Spormann A.M."/>
            <person name="Op den Camp H."/>
            <person name="Overmann J."/>
            <person name="Amann R."/>
            <person name="Jetten M.S.M."/>
            <person name="Mascher T."/>
            <person name="Medema M.H."/>
            <person name="Devos D.P."/>
            <person name="Kaster A.-K."/>
            <person name="Ovreas L."/>
            <person name="Rohde M."/>
            <person name="Galperin M.Y."/>
            <person name="Jogler C."/>
        </authorList>
    </citation>
    <scope>NUCLEOTIDE SEQUENCE [LARGE SCALE GENOMIC DNA]</scope>
    <source>
        <strain evidence="1 2">SV_7m_r</strain>
    </source>
</reference>